<dbReference type="GO" id="GO:0006152">
    <property type="term" value="P:purine nucleoside catabolic process"/>
    <property type="evidence" value="ECO:0007669"/>
    <property type="project" value="TreeGrafter"/>
</dbReference>
<proteinExistence type="predicted"/>
<reference evidence="5" key="1">
    <citation type="submission" date="2021-05" db="EMBL/GenBank/DDBJ databases">
        <title>Energy efficiency and biological interactions define the core microbiome of deep oligotrophic groundwater.</title>
        <authorList>
            <person name="Mehrshad M."/>
            <person name="Lopez-Fernandez M."/>
            <person name="Bell E."/>
            <person name="Bernier-Latmani R."/>
            <person name="Bertilsson S."/>
            <person name="Dopson M."/>
        </authorList>
    </citation>
    <scope>NUCLEOTIDE SEQUENCE</scope>
    <source>
        <strain evidence="5">Modern_marine.mb.64</strain>
    </source>
</reference>
<comment type="catalytic activity">
    <reaction evidence="3">
        <text>uridine + phosphate = alpha-D-ribose 1-phosphate + uracil</text>
        <dbReference type="Rhea" id="RHEA:24388"/>
        <dbReference type="ChEBI" id="CHEBI:16704"/>
        <dbReference type="ChEBI" id="CHEBI:17568"/>
        <dbReference type="ChEBI" id="CHEBI:43474"/>
        <dbReference type="ChEBI" id="CHEBI:57720"/>
        <dbReference type="EC" id="2.4.2.3"/>
    </reaction>
</comment>
<comment type="caution">
    <text evidence="5">The sequence shown here is derived from an EMBL/GenBank/DDBJ whole genome shotgun (WGS) entry which is preliminary data.</text>
</comment>
<dbReference type="EMBL" id="JAHJDP010000002">
    <property type="protein sequence ID" value="MBU2689310.1"/>
    <property type="molecule type" value="Genomic_DNA"/>
</dbReference>
<dbReference type="Pfam" id="PF01048">
    <property type="entry name" value="PNP_UDP_1"/>
    <property type="match status" value="1"/>
</dbReference>
<evidence type="ECO:0000259" key="4">
    <source>
        <dbReference type="Pfam" id="PF01048"/>
    </source>
</evidence>
<dbReference type="Gene3D" id="3.40.50.1580">
    <property type="entry name" value="Nucleoside phosphorylase domain"/>
    <property type="match status" value="1"/>
</dbReference>
<dbReference type="InterPro" id="IPR035994">
    <property type="entry name" value="Nucleoside_phosphorylase_sf"/>
</dbReference>
<evidence type="ECO:0000256" key="1">
    <source>
        <dbReference type="ARBA" id="ARBA00011888"/>
    </source>
</evidence>
<accession>A0A948RR23</accession>
<feature type="domain" description="Nucleoside phosphorylase" evidence="4">
    <location>
        <begin position="64"/>
        <end position="224"/>
    </location>
</feature>
<dbReference type="SUPFAM" id="SSF53167">
    <property type="entry name" value="Purine and uridine phosphorylases"/>
    <property type="match status" value="1"/>
</dbReference>
<dbReference type="GO" id="GO:0005829">
    <property type="term" value="C:cytosol"/>
    <property type="evidence" value="ECO:0007669"/>
    <property type="project" value="TreeGrafter"/>
</dbReference>
<dbReference type="GO" id="GO:0004731">
    <property type="term" value="F:purine-nucleoside phosphorylase activity"/>
    <property type="evidence" value="ECO:0007669"/>
    <property type="project" value="TreeGrafter"/>
</dbReference>
<name>A0A948RR23_UNCEI</name>
<dbReference type="Proteomes" id="UP000777784">
    <property type="component" value="Unassembled WGS sequence"/>
</dbReference>
<dbReference type="AlphaFoldDB" id="A0A948RR23"/>
<dbReference type="EC" id="2.4.2.3" evidence="1"/>
<dbReference type="InterPro" id="IPR000845">
    <property type="entry name" value="Nucleoside_phosphorylase_d"/>
</dbReference>
<dbReference type="GO" id="GO:0004850">
    <property type="term" value="F:uridine phosphorylase activity"/>
    <property type="evidence" value="ECO:0007669"/>
    <property type="project" value="UniProtKB-EC"/>
</dbReference>
<evidence type="ECO:0000256" key="3">
    <source>
        <dbReference type="ARBA" id="ARBA00048447"/>
    </source>
</evidence>
<protein>
    <recommendedName>
        <fullName evidence="2">Uridine phosphorylase</fullName>
        <ecNumber evidence="1">2.4.2.3</ecNumber>
    </recommendedName>
</protein>
<dbReference type="PANTHER" id="PTHR43691">
    <property type="entry name" value="URIDINE PHOSPHORYLASE"/>
    <property type="match status" value="1"/>
</dbReference>
<evidence type="ECO:0000313" key="6">
    <source>
        <dbReference type="Proteomes" id="UP000777784"/>
    </source>
</evidence>
<dbReference type="CDD" id="cd09007">
    <property type="entry name" value="NP-I_spr0068"/>
    <property type="match status" value="1"/>
</dbReference>
<dbReference type="PANTHER" id="PTHR43691:SF11">
    <property type="entry name" value="FI09636P-RELATED"/>
    <property type="match status" value="1"/>
</dbReference>
<evidence type="ECO:0000256" key="2">
    <source>
        <dbReference type="ARBA" id="ARBA00021980"/>
    </source>
</evidence>
<evidence type="ECO:0000313" key="5">
    <source>
        <dbReference type="EMBL" id="MBU2689310.1"/>
    </source>
</evidence>
<gene>
    <name evidence="5" type="ORF">KJ970_00150</name>
</gene>
<sequence>MSAEYPILEFDDSRDAIIEPSKMLKPVDGMPEHCVMPIYDQVIKALKKTDLLTHIDDIRTSMGPMPVYRMTYEGKDVAVAHPGLGAPLAAAVFEALIAFGCRKFMACGAAGVLDSALAKDTVVVPSGAVRDEGTSYHYLTPGREIAVEPEVVKSLQTVLESRGVKYQIGKTWTTDAIFRETKKRIMKRRSEGCLTVEMECAAFLAVAAFRGVRFGQLLAAGDDVSGSEWDPRQMKERRSFPEQLFWLSVEACMKF</sequence>
<organism evidence="5 6">
    <name type="scientific">Eiseniibacteriota bacterium</name>
    <dbReference type="NCBI Taxonomy" id="2212470"/>
    <lineage>
        <taxon>Bacteria</taxon>
        <taxon>Candidatus Eiseniibacteriota</taxon>
    </lineage>
</organism>